<feature type="compositionally biased region" description="Low complexity" evidence="1">
    <location>
        <begin position="220"/>
        <end position="230"/>
    </location>
</feature>
<dbReference type="Proteomes" id="UP001620626">
    <property type="component" value="Unassembled WGS sequence"/>
</dbReference>
<dbReference type="AlphaFoldDB" id="A0ABD2KP37"/>
<keyword evidence="4" id="KW-1185">Reference proteome</keyword>
<comment type="caution">
    <text evidence="3">The sequence shown here is derived from an EMBL/GenBank/DDBJ whole genome shotgun (WGS) entry which is preliminary data.</text>
</comment>
<evidence type="ECO:0000313" key="3">
    <source>
        <dbReference type="EMBL" id="KAL3104588.1"/>
    </source>
</evidence>
<dbReference type="EMBL" id="JBICBT010000704">
    <property type="protein sequence ID" value="KAL3104588.1"/>
    <property type="molecule type" value="Genomic_DNA"/>
</dbReference>
<evidence type="ECO:0000256" key="2">
    <source>
        <dbReference type="SAM" id="Phobius"/>
    </source>
</evidence>
<evidence type="ECO:0000256" key="1">
    <source>
        <dbReference type="SAM" id="MobiDB-lite"/>
    </source>
</evidence>
<organism evidence="3 4">
    <name type="scientific">Heterodera trifolii</name>
    <dbReference type="NCBI Taxonomy" id="157864"/>
    <lineage>
        <taxon>Eukaryota</taxon>
        <taxon>Metazoa</taxon>
        <taxon>Ecdysozoa</taxon>
        <taxon>Nematoda</taxon>
        <taxon>Chromadorea</taxon>
        <taxon>Rhabditida</taxon>
        <taxon>Tylenchina</taxon>
        <taxon>Tylenchomorpha</taxon>
        <taxon>Tylenchoidea</taxon>
        <taxon>Heteroderidae</taxon>
        <taxon>Heteroderinae</taxon>
        <taxon>Heterodera</taxon>
    </lineage>
</organism>
<reference evidence="3 4" key="1">
    <citation type="submission" date="2024-10" db="EMBL/GenBank/DDBJ databases">
        <authorList>
            <person name="Kim D."/>
        </authorList>
    </citation>
    <scope>NUCLEOTIDE SEQUENCE [LARGE SCALE GENOMIC DNA]</scope>
    <source>
        <strain evidence="3">BH-2024</strain>
    </source>
</reference>
<keyword evidence="2" id="KW-0812">Transmembrane</keyword>
<evidence type="ECO:0008006" key="5">
    <source>
        <dbReference type="Google" id="ProtNLM"/>
    </source>
</evidence>
<feature type="transmembrane region" description="Helical" evidence="2">
    <location>
        <begin position="58"/>
        <end position="77"/>
    </location>
</feature>
<feature type="transmembrane region" description="Helical" evidence="2">
    <location>
        <begin position="89"/>
        <end position="109"/>
    </location>
</feature>
<proteinExistence type="predicted"/>
<feature type="region of interest" description="Disordered" evidence="1">
    <location>
        <begin position="163"/>
        <end position="237"/>
    </location>
</feature>
<sequence length="237" mass="25543">MANFPPNSDEGFDRGNFSSLSGMVGMNQRQLDWLMKNISHEDMAELQQRTGQCARKCAVTYGGPILVVTIGFLEFLRRKQNLPISAPRFLIGYPIMCLTSVALGSSIGLKRSGCGAEMRLFLDKLYNKYDSQMNAASAQMAPGVGGGISPTKTYAQLREANRAGRPIEVGQLKQQQTRQQQKKMDGSKATTEGTEGGGGVPSDEWGRFGLDGVFAPSPPASSSADGTAPSPRRPKSF</sequence>
<gene>
    <name evidence="3" type="ORF">niasHT_022299</name>
</gene>
<protein>
    <recommendedName>
        <fullName evidence="5">Transmembrane protein</fullName>
    </recommendedName>
</protein>
<accession>A0ABD2KP37</accession>
<name>A0ABD2KP37_9BILA</name>
<keyword evidence="2" id="KW-0472">Membrane</keyword>
<evidence type="ECO:0000313" key="4">
    <source>
        <dbReference type="Proteomes" id="UP001620626"/>
    </source>
</evidence>
<keyword evidence="2" id="KW-1133">Transmembrane helix</keyword>